<evidence type="ECO:0000256" key="8">
    <source>
        <dbReference type="PROSITE-ProRule" id="PRU10010"/>
    </source>
</evidence>
<dbReference type="InterPro" id="IPR050085">
    <property type="entry name" value="AGPR"/>
</dbReference>
<evidence type="ECO:0000256" key="6">
    <source>
        <dbReference type="ARBA" id="ARBA00050557"/>
    </source>
</evidence>
<evidence type="ECO:0000256" key="3">
    <source>
        <dbReference type="ARBA" id="ARBA00022605"/>
    </source>
</evidence>
<evidence type="ECO:0000259" key="9">
    <source>
        <dbReference type="SMART" id="SM00859"/>
    </source>
</evidence>
<protein>
    <recommendedName>
        <fullName evidence="7">N-acetyl-gamma-glutamyl-phosphate reductase</fullName>
        <shortName evidence="7">AGPR</shortName>
        <ecNumber evidence="7">1.2.1.38</ecNumber>
    </recommendedName>
    <alternativeName>
        <fullName evidence="7">N-acetyl-glutamate semialdehyde dehydrogenase</fullName>
        <shortName evidence="7">NAGSA dehydrogenase</shortName>
    </alternativeName>
</protein>
<dbReference type="EMBL" id="FOHJ01000001">
    <property type="protein sequence ID" value="SES75675.1"/>
    <property type="molecule type" value="Genomic_DNA"/>
</dbReference>
<evidence type="ECO:0000256" key="5">
    <source>
        <dbReference type="ARBA" id="ARBA00023002"/>
    </source>
</evidence>
<dbReference type="UniPathway" id="UPA00068">
    <property type="reaction ID" value="UER00108"/>
</dbReference>
<keyword evidence="3 7" id="KW-0028">Amino-acid biosynthesis</keyword>
<dbReference type="OrthoDB" id="9801289at2"/>
<accession>A0A1H9Z2J0</accession>
<comment type="function">
    <text evidence="7">Catalyzes the NADPH-dependent reduction of N-acetyl-5-glutamyl phosphate to yield N-acetyl-L-glutamate 5-semialdehyde.</text>
</comment>
<dbReference type="InterPro" id="IPR058924">
    <property type="entry name" value="AGPR_dimerisation_dom"/>
</dbReference>
<comment type="pathway">
    <text evidence="1 7">Amino-acid biosynthesis; L-arginine biosynthesis; N(2)-acetyl-L-ornithine from L-glutamate: step 3/4.</text>
</comment>
<dbReference type="InterPro" id="IPR000534">
    <property type="entry name" value="Semialdehyde_DH_NAD-bd"/>
</dbReference>
<organism evidence="10 11">
    <name type="scientific">Salinibacillus kushneri</name>
    <dbReference type="NCBI Taxonomy" id="237682"/>
    <lineage>
        <taxon>Bacteria</taxon>
        <taxon>Bacillati</taxon>
        <taxon>Bacillota</taxon>
        <taxon>Bacilli</taxon>
        <taxon>Bacillales</taxon>
        <taxon>Bacillaceae</taxon>
        <taxon>Salinibacillus</taxon>
    </lineage>
</organism>
<feature type="active site" evidence="7 8">
    <location>
        <position position="149"/>
    </location>
</feature>
<proteinExistence type="inferred from homology"/>
<evidence type="ECO:0000256" key="1">
    <source>
        <dbReference type="ARBA" id="ARBA00004862"/>
    </source>
</evidence>
<dbReference type="GO" id="GO:0070401">
    <property type="term" value="F:NADP+ binding"/>
    <property type="evidence" value="ECO:0007669"/>
    <property type="project" value="InterPro"/>
</dbReference>
<keyword evidence="11" id="KW-1185">Reference proteome</keyword>
<keyword evidence="4 7" id="KW-0521">NADP</keyword>
<dbReference type="Gene3D" id="3.30.360.10">
    <property type="entry name" value="Dihydrodipicolinate Reductase, domain 2"/>
    <property type="match status" value="1"/>
</dbReference>
<dbReference type="Pfam" id="PF22698">
    <property type="entry name" value="Semialdhyde_dhC_1"/>
    <property type="match status" value="1"/>
</dbReference>
<evidence type="ECO:0000256" key="4">
    <source>
        <dbReference type="ARBA" id="ARBA00022857"/>
    </source>
</evidence>
<dbReference type="Pfam" id="PF01118">
    <property type="entry name" value="Semialdhyde_dh"/>
    <property type="match status" value="1"/>
</dbReference>
<dbReference type="GO" id="GO:0003942">
    <property type="term" value="F:N-acetyl-gamma-glutamyl-phosphate reductase activity"/>
    <property type="evidence" value="ECO:0007669"/>
    <property type="project" value="UniProtKB-UniRule"/>
</dbReference>
<dbReference type="Proteomes" id="UP000199095">
    <property type="component" value="Unassembled WGS sequence"/>
</dbReference>
<dbReference type="HAMAP" id="MF_00150">
    <property type="entry name" value="ArgC_type1"/>
    <property type="match status" value="1"/>
</dbReference>
<gene>
    <name evidence="7" type="primary">argC</name>
    <name evidence="10" type="ORF">SAMN05421676_101373</name>
</gene>
<evidence type="ECO:0000313" key="11">
    <source>
        <dbReference type="Proteomes" id="UP000199095"/>
    </source>
</evidence>
<dbReference type="PANTHER" id="PTHR32338:SF10">
    <property type="entry name" value="N-ACETYL-GAMMA-GLUTAMYL-PHOSPHATE REDUCTASE, CHLOROPLASTIC-RELATED"/>
    <property type="match status" value="1"/>
</dbReference>
<dbReference type="SMART" id="SM00859">
    <property type="entry name" value="Semialdhyde_dh"/>
    <property type="match status" value="1"/>
</dbReference>
<comment type="subcellular location">
    <subcellularLocation>
        <location evidence="7">Cytoplasm</location>
    </subcellularLocation>
</comment>
<dbReference type="SUPFAM" id="SSF51735">
    <property type="entry name" value="NAD(P)-binding Rossmann-fold domains"/>
    <property type="match status" value="1"/>
</dbReference>
<dbReference type="PANTHER" id="PTHR32338">
    <property type="entry name" value="N-ACETYL-GAMMA-GLUTAMYL-PHOSPHATE REDUCTASE, CHLOROPLASTIC-RELATED-RELATED"/>
    <property type="match status" value="1"/>
</dbReference>
<dbReference type="SUPFAM" id="SSF55347">
    <property type="entry name" value="Glyceraldehyde-3-phosphate dehydrogenase-like, C-terminal domain"/>
    <property type="match status" value="1"/>
</dbReference>
<dbReference type="GO" id="GO:0005737">
    <property type="term" value="C:cytoplasm"/>
    <property type="evidence" value="ECO:0007669"/>
    <property type="project" value="UniProtKB-SubCell"/>
</dbReference>
<reference evidence="11" key="1">
    <citation type="submission" date="2016-10" db="EMBL/GenBank/DDBJ databases">
        <authorList>
            <person name="Varghese N."/>
            <person name="Submissions S."/>
        </authorList>
    </citation>
    <scope>NUCLEOTIDE SEQUENCE [LARGE SCALE GENOMIC DNA]</scope>
    <source>
        <strain evidence="11">CGMCC 1.3566</strain>
    </source>
</reference>
<evidence type="ECO:0000313" key="10">
    <source>
        <dbReference type="EMBL" id="SES75675.1"/>
    </source>
</evidence>
<dbReference type="AlphaFoldDB" id="A0A1H9Z2J0"/>
<dbReference type="CDD" id="cd17895">
    <property type="entry name" value="AGPR_1_N"/>
    <property type="match status" value="1"/>
</dbReference>
<name>A0A1H9Z2J0_9BACI</name>
<keyword evidence="2 7" id="KW-0055">Arginine biosynthesis</keyword>
<dbReference type="CDD" id="cd23934">
    <property type="entry name" value="AGPR_1_C"/>
    <property type="match status" value="1"/>
</dbReference>
<dbReference type="PROSITE" id="PS01224">
    <property type="entry name" value="ARGC"/>
    <property type="match status" value="1"/>
</dbReference>
<dbReference type="Gene3D" id="3.40.50.720">
    <property type="entry name" value="NAD(P)-binding Rossmann-like Domain"/>
    <property type="match status" value="1"/>
</dbReference>
<dbReference type="InterPro" id="IPR023013">
    <property type="entry name" value="AGPR_AS"/>
</dbReference>
<dbReference type="GO" id="GO:0006526">
    <property type="term" value="P:L-arginine biosynthetic process"/>
    <property type="evidence" value="ECO:0007669"/>
    <property type="project" value="UniProtKB-UniRule"/>
</dbReference>
<dbReference type="STRING" id="237682.SAMN05421676_101373"/>
<dbReference type="InterPro" id="IPR000706">
    <property type="entry name" value="AGPR_type-1"/>
</dbReference>
<evidence type="ECO:0000256" key="2">
    <source>
        <dbReference type="ARBA" id="ARBA00022571"/>
    </source>
</evidence>
<comment type="catalytic activity">
    <reaction evidence="6 7">
        <text>N-acetyl-L-glutamate 5-semialdehyde + phosphate + NADP(+) = N-acetyl-L-glutamyl 5-phosphate + NADPH + H(+)</text>
        <dbReference type="Rhea" id="RHEA:21588"/>
        <dbReference type="ChEBI" id="CHEBI:15378"/>
        <dbReference type="ChEBI" id="CHEBI:29123"/>
        <dbReference type="ChEBI" id="CHEBI:43474"/>
        <dbReference type="ChEBI" id="CHEBI:57783"/>
        <dbReference type="ChEBI" id="CHEBI:57936"/>
        <dbReference type="ChEBI" id="CHEBI:58349"/>
        <dbReference type="EC" id="1.2.1.38"/>
    </reaction>
</comment>
<sequence>MRVGIIGANGYSGIELIRLLHEHPHVTLNLIVSHSTSGTPITELYPHLQAIYEEQLEALDVDKVASQVDFLFFATPARVSKDWLPSFTQKGIPCIDISGDFRLNNPDVYKQWYQAEHTNAEYLSEAVYGLADVYPEAIKHAQVIANPGCYATAALLALIPLVEKKLISTKSIIIDGKSGVSGAGRKPSLTTLFGEVNENVKAYRLGKHQHIPEMEQILTEVSGDTVQVTFSTHLIPMTRGIMCTIYADLQETITTDDLIHAYDMYYDHTPFIRVRPEGSLPSTKEVYGSNYCDLGVTVDKRTGKLTIVSVIDNVVKGASGQAVQNMNLVNGWDIDEGLKYSPVYP</sequence>
<feature type="domain" description="Semialdehyde dehydrogenase NAD-binding" evidence="9">
    <location>
        <begin position="2"/>
        <end position="141"/>
    </location>
</feature>
<dbReference type="InterPro" id="IPR036291">
    <property type="entry name" value="NAD(P)-bd_dom_sf"/>
</dbReference>
<keyword evidence="7" id="KW-0963">Cytoplasm</keyword>
<dbReference type="GO" id="GO:0051287">
    <property type="term" value="F:NAD binding"/>
    <property type="evidence" value="ECO:0007669"/>
    <property type="project" value="InterPro"/>
</dbReference>
<comment type="similarity">
    <text evidence="7">Belongs to the NAGSA dehydrogenase family. Type 1 subfamily.</text>
</comment>
<dbReference type="FunFam" id="3.30.360.10:FF:000014">
    <property type="entry name" value="N-acetyl-gamma-glutamyl-phosphate reductase"/>
    <property type="match status" value="1"/>
</dbReference>
<evidence type="ECO:0000256" key="7">
    <source>
        <dbReference type="HAMAP-Rule" id="MF_00150"/>
    </source>
</evidence>
<dbReference type="NCBIfam" id="TIGR01850">
    <property type="entry name" value="argC"/>
    <property type="match status" value="1"/>
</dbReference>
<dbReference type="EC" id="1.2.1.38" evidence="7"/>
<keyword evidence="5 7" id="KW-0560">Oxidoreductase</keyword>